<comment type="caution">
    <text evidence="2">The sequence shown here is derived from an EMBL/GenBank/DDBJ whole genome shotgun (WGS) entry which is preliminary data.</text>
</comment>
<evidence type="ECO:0000256" key="1">
    <source>
        <dbReference type="SAM" id="MobiDB-lite"/>
    </source>
</evidence>
<organism evidence="2 3">
    <name type="scientific">Liparis tanakae</name>
    <name type="common">Tanaka's snailfish</name>
    <dbReference type="NCBI Taxonomy" id="230148"/>
    <lineage>
        <taxon>Eukaryota</taxon>
        <taxon>Metazoa</taxon>
        <taxon>Chordata</taxon>
        <taxon>Craniata</taxon>
        <taxon>Vertebrata</taxon>
        <taxon>Euteleostomi</taxon>
        <taxon>Actinopterygii</taxon>
        <taxon>Neopterygii</taxon>
        <taxon>Teleostei</taxon>
        <taxon>Neoteleostei</taxon>
        <taxon>Acanthomorphata</taxon>
        <taxon>Eupercaria</taxon>
        <taxon>Perciformes</taxon>
        <taxon>Cottioidei</taxon>
        <taxon>Cottales</taxon>
        <taxon>Liparidae</taxon>
        <taxon>Liparis</taxon>
    </lineage>
</organism>
<protein>
    <submittedName>
        <fullName evidence="2">Uncharacterized protein</fullName>
    </submittedName>
</protein>
<name>A0A4Z2F596_9TELE</name>
<gene>
    <name evidence="2" type="ORF">EYF80_053546</name>
</gene>
<reference evidence="2 3" key="1">
    <citation type="submission" date="2019-03" db="EMBL/GenBank/DDBJ databases">
        <title>First draft genome of Liparis tanakae, snailfish: a comprehensive survey of snailfish specific genes.</title>
        <authorList>
            <person name="Kim W."/>
            <person name="Song I."/>
            <person name="Jeong J.-H."/>
            <person name="Kim D."/>
            <person name="Kim S."/>
            <person name="Ryu S."/>
            <person name="Song J.Y."/>
            <person name="Lee S.K."/>
        </authorList>
    </citation>
    <scope>NUCLEOTIDE SEQUENCE [LARGE SCALE GENOMIC DNA]</scope>
    <source>
        <tissue evidence="2">Muscle</tissue>
    </source>
</reference>
<proteinExistence type="predicted"/>
<dbReference type="EMBL" id="SRLO01001636">
    <property type="protein sequence ID" value="TNN36289.1"/>
    <property type="molecule type" value="Genomic_DNA"/>
</dbReference>
<evidence type="ECO:0000313" key="2">
    <source>
        <dbReference type="EMBL" id="TNN36289.1"/>
    </source>
</evidence>
<dbReference type="Proteomes" id="UP000314294">
    <property type="component" value="Unassembled WGS sequence"/>
</dbReference>
<dbReference type="AlphaFoldDB" id="A0A4Z2F596"/>
<feature type="region of interest" description="Disordered" evidence="1">
    <location>
        <begin position="1"/>
        <end position="63"/>
    </location>
</feature>
<evidence type="ECO:0000313" key="3">
    <source>
        <dbReference type="Proteomes" id="UP000314294"/>
    </source>
</evidence>
<keyword evidence="3" id="KW-1185">Reference proteome</keyword>
<accession>A0A4Z2F596</accession>
<sequence length="63" mass="6576">MGSGDGAMPSPPSTSDSSEQRKPVRASLRHDQSARLAMSRSPGVSRSSTGAEEEERESGCGCH</sequence>
<feature type="compositionally biased region" description="Basic and acidic residues" evidence="1">
    <location>
        <begin position="18"/>
        <end position="33"/>
    </location>
</feature>